<feature type="compositionally biased region" description="Polar residues" evidence="2">
    <location>
        <begin position="151"/>
        <end position="161"/>
    </location>
</feature>
<proteinExistence type="predicted"/>
<feature type="compositionally biased region" description="Low complexity" evidence="2">
    <location>
        <begin position="268"/>
        <end position="285"/>
    </location>
</feature>
<dbReference type="EMBL" id="JAOQBH010000012">
    <property type="protein sequence ID" value="KAJ4127817.1"/>
    <property type="molecule type" value="Genomic_DNA"/>
</dbReference>
<feature type="compositionally biased region" description="Polar residues" evidence="2">
    <location>
        <begin position="124"/>
        <end position="143"/>
    </location>
</feature>
<feature type="compositionally biased region" description="Acidic residues" evidence="2">
    <location>
        <begin position="209"/>
        <end position="221"/>
    </location>
</feature>
<keyword evidence="4" id="KW-1185">Reference proteome</keyword>
<evidence type="ECO:0000256" key="1">
    <source>
        <dbReference type="SAM" id="Coils"/>
    </source>
</evidence>
<name>A0ABQ8R687_FUSEQ</name>
<protein>
    <submittedName>
        <fullName evidence="3">Uncharacterized protein</fullName>
    </submittedName>
</protein>
<sequence>MSRSVMPNGPHAIKVEEDAKYNALENAAQKSAARKIWRLTGEWPWNIIPDCSRTRWTLSLLGKLVALLIECFPTQVGQLRHMEMRRLRAELKSQLDSKPRNEQKALSVTDLDAVRRELLKKKTTQTPNGSSKTSVMTTPTISDSAKKRRLSATNRSEPTTTKRVRINESPPASATRSSTRFRQNESIDARPAISERPVNGHTSLGFALTDDEEIDEEEAQDETQLSQRPDDEMEDPGETNQESGAAVEEDSPTSYLDMEEPPGANQNSTPRTSTRPQPTSTPRKPLVAEFSMSDKQIVDILRKNIALIASKKQSTDNQKLKDLQDEDDRCALAYEEAIQETMTMYGTLNTLRKSCEAADNDVQKAEKIRNKTADSLKPYQDLVNEGDGDAQLFAMLKNKVSQAEAALERAKRSREQIKKNLDVVDKQAKAKLKAADLCKDKWNEAQELKKAAEQNYSVFGCTLTFRTDARDDEGHPFKDIFFQFKATVKEQDDEENGERS</sequence>
<organism evidence="3 4">
    <name type="scientific">Fusarium equiseti</name>
    <name type="common">Fusarium scirpi</name>
    <dbReference type="NCBI Taxonomy" id="61235"/>
    <lineage>
        <taxon>Eukaryota</taxon>
        <taxon>Fungi</taxon>
        <taxon>Dikarya</taxon>
        <taxon>Ascomycota</taxon>
        <taxon>Pezizomycotina</taxon>
        <taxon>Sordariomycetes</taxon>
        <taxon>Hypocreomycetidae</taxon>
        <taxon>Hypocreales</taxon>
        <taxon>Nectriaceae</taxon>
        <taxon>Fusarium</taxon>
        <taxon>Fusarium incarnatum-equiseti species complex</taxon>
    </lineage>
</organism>
<feature type="coiled-coil region" evidence="1">
    <location>
        <begin position="393"/>
        <end position="427"/>
    </location>
</feature>
<reference evidence="3" key="1">
    <citation type="submission" date="2022-09" db="EMBL/GenBank/DDBJ databases">
        <title>Fusarium specimens isolated from Avocado Roots.</title>
        <authorList>
            <person name="Stajich J."/>
            <person name="Roper C."/>
            <person name="Heimlech-Rivalta G."/>
        </authorList>
    </citation>
    <scope>NUCLEOTIDE SEQUENCE</scope>
    <source>
        <strain evidence="3">CF00095</strain>
    </source>
</reference>
<dbReference type="Proteomes" id="UP001152024">
    <property type="component" value="Unassembled WGS sequence"/>
</dbReference>
<evidence type="ECO:0000256" key="2">
    <source>
        <dbReference type="SAM" id="MobiDB-lite"/>
    </source>
</evidence>
<feature type="region of interest" description="Disordered" evidence="2">
    <location>
        <begin position="119"/>
        <end position="286"/>
    </location>
</feature>
<feature type="compositionally biased region" description="Polar residues" evidence="2">
    <location>
        <begin position="170"/>
        <end position="181"/>
    </location>
</feature>
<keyword evidence="1" id="KW-0175">Coiled coil</keyword>
<comment type="caution">
    <text evidence="3">The sequence shown here is derived from an EMBL/GenBank/DDBJ whole genome shotgun (WGS) entry which is preliminary data.</text>
</comment>
<gene>
    <name evidence="3" type="ORF">NW768_008093</name>
</gene>
<accession>A0ABQ8R687</accession>
<evidence type="ECO:0000313" key="4">
    <source>
        <dbReference type="Proteomes" id="UP001152024"/>
    </source>
</evidence>
<evidence type="ECO:0000313" key="3">
    <source>
        <dbReference type="EMBL" id="KAJ4127817.1"/>
    </source>
</evidence>